<dbReference type="PANTHER" id="PTHR16305:SF35">
    <property type="entry name" value="TRANSCRIPTIONAL ACTIVATOR DOMAIN"/>
    <property type="match status" value="1"/>
</dbReference>
<dbReference type="GO" id="GO:0005524">
    <property type="term" value="F:ATP binding"/>
    <property type="evidence" value="ECO:0007669"/>
    <property type="project" value="UniProtKB-KW"/>
</dbReference>
<dbReference type="InterPro" id="IPR041664">
    <property type="entry name" value="AAA_16"/>
</dbReference>
<dbReference type="Proteomes" id="UP001612415">
    <property type="component" value="Unassembled WGS sequence"/>
</dbReference>
<dbReference type="CDD" id="cd06170">
    <property type="entry name" value="LuxR_C_like"/>
    <property type="match status" value="1"/>
</dbReference>
<dbReference type="SUPFAM" id="SSF46894">
    <property type="entry name" value="C-terminal effector domain of the bipartite response regulators"/>
    <property type="match status" value="1"/>
</dbReference>
<dbReference type="Gene3D" id="1.10.10.10">
    <property type="entry name" value="Winged helix-like DNA-binding domain superfamily/Winged helix DNA-binding domain"/>
    <property type="match status" value="1"/>
</dbReference>
<gene>
    <name evidence="4" type="ORF">ACIA8P_03865</name>
</gene>
<dbReference type="SMART" id="SM00421">
    <property type="entry name" value="HTH_LUXR"/>
    <property type="match status" value="1"/>
</dbReference>
<dbReference type="Gene3D" id="3.40.50.300">
    <property type="entry name" value="P-loop containing nucleotide triphosphate hydrolases"/>
    <property type="match status" value="1"/>
</dbReference>
<reference evidence="4 5" key="1">
    <citation type="submission" date="2024-10" db="EMBL/GenBank/DDBJ databases">
        <title>The Natural Products Discovery Center: Release of the First 8490 Sequenced Strains for Exploring Actinobacteria Biosynthetic Diversity.</title>
        <authorList>
            <person name="Kalkreuter E."/>
            <person name="Kautsar S.A."/>
            <person name="Yang D."/>
            <person name="Bader C.D."/>
            <person name="Teijaro C.N."/>
            <person name="Fluegel L."/>
            <person name="Davis C.M."/>
            <person name="Simpson J.R."/>
            <person name="Lauterbach L."/>
            <person name="Steele A.D."/>
            <person name="Gui C."/>
            <person name="Meng S."/>
            <person name="Li G."/>
            <person name="Viehrig K."/>
            <person name="Ye F."/>
            <person name="Su P."/>
            <person name="Kiefer A.F."/>
            <person name="Nichols A."/>
            <person name="Cepeda A.J."/>
            <person name="Yan W."/>
            <person name="Fan B."/>
            <person name="Jiang Y."/>
            <person name="Adhikari A."/>
            <person name="Zheng C.-J."/>
            <person name="Schuster L."/>
            <person name="Cowan T.M."/>
            <person name="Smanski M.J."/>
            <person name="Chevrette M.G."/>
            <person name="De Carvalho L.P.S."/>
            <person name="Shen B."/>
        </authorList>
    </citation>
    <scope>NUCLEOTIDE SEQUENCE [LARGE SCALE GENOMIC DNA]</scope>
    <source>
        <strain evidence="4 5">NPDC051599</strain>
    </source>
</reference>
<keyword evidence="2 4" id="KW-0067">ATP-binding</keyword>
<dbReference type="InterPro" id="IPR027417">
    <property type="entry name" value="P-loop_NTPase"/>
</dbReference>
<protein>
    <submittedName>
        <fullName evidence="4">ATP-binding protein</fullName>
    </submittedName>
</protein>
<dbReference type="PROSITE" id="PS50043">
    <property type="entry name" value="HTH_LUXR_2"/>
    <property type="match status" value="1"/>
</dbReference>
<dbReference type="InterPro" id="IPR011990">
    <property type="entry name" value="TPR-like_helical_dom_sf"/>
</dbReference>
<comment type="caution">
    <text evidence="4">The sequence shown here is derived from an EMBL/GenBank/DDBJ whole genome shotgun (WGS) entry which is preliminary data.</text>
</comment>
<evidence type="ECO:0000313" key="5">
    <source>
        <dbReference type="Proteomes" id="UP001612415"/>
    </source>
</evidence>
<evidence type="ECO:0000259" key="3">
    <source>
        <dbReference type="PROSITE" id="PS50043"/>
    </source>
</evidence>
<dbReference type="EMBL" id="JBITDC010000001">
    <property type="protein sequence ID" value="MFI5673793.1"/>
    <property type="molecule type" value="Genomic_DNA"/>
</dbReference>
<sequence length="866" mass="93724">MYRGILEREPELERLARAAREAADGAGSVVLVFGEAGIGKSSLVRAMPERLPDRARILVGTCDDLDTRRPLGPFRDLVGSVGSELARAVLAGGDRYRVHEALHTELAGAPHPAVLVVEDVHWADEASLDALRFLVRRIEQLPALLVLTYRDDELSTGHPLRHLLGQVSRAPRMHRMPLARLSLDAVRTLSATGRLDAAHVYEVTSGNPFFVTEIVAAGDTGDVPPTVVDAVLARLRGLDAAALAALERLAVVPSAVERPLVDALLTEGVAVLASAEQRGLLTVTPERVAFRHELIRRAVADSLPAARRIELNRTVLAALVTRPGTDAARLVHHAAQAGDQDAVARYGPDAAQDASGAGAHREAAAHLRLVLRERHRYPPAELAGLLERYAVESYTIADTAAAVPAQREAVALRRTLGDTLALGADLRWLSRIHWWAGDAEHAQEAAREAVAVLEHAGDDRLLALAHSNTAQLRMLSERYAEAVEHGERAIVLARKVDDPAILSHALNNVGTARWRGGEPAGRHQLEESLEVALAAGEVEHACRAYANIIWNLLDGLRFAEADRFLPLAMDLADRAEHLGFLNYLHVELAMRRLAAADWDEAEKHAEFGMHDFVPARCPALTVLARIRARRGLPGAGELLAEAWEIAVRTKELQRTGPVAAARAEAAWLCGDPAAVVAAAQPVHAQASRLPGAPHRDELGYWLTKAGHPVRTDDSDHPYALQARGEWRRAAALWQRAGCPYEHAAALAESPEAADQLTALATFDALGAEPAARLVRAELRRLGVPHIPRGPLAVTRRNPAGLTERQLQVMRLLTEGLTNAEIAARLVVSVRTVDNHVRAVLDKLDAPTRRHAAVRAAELGLIDGRET</sequence>
<keyword evidence="5" id="KW-1185">Reference proteome</keyword>
<dbReference type="RefSeq" id="WP_398654770.1">
    <property type="nucleotide sequence ID" value="NZ_JBITDC010000001.1"/>
</dbReference>
<dbReference type="Pfam" id="PF00196">
    <property type="entry name" value="GerE"/>
    <property type="match status" value="1"/>
</dbReference>
<dbReference type="PANTHER" id="PTHR16305">
    <property type="entry name" value="TESTICULAR SOLUBLE ADENYLYL CYCLASE"/>
    <property type="match status" value="1"/>
</dbReference>
<dbReference type="Pfam" id="PF13191">
    <property type="entry name" value="AAA_16"/>
    <property type="match status" value="1"/>
</dbReference>
<evidence type="ECO:0000256" key="1">
    <source>
        <dbReference type="ARBA" id="ARBA00022741"/>
    </source>
</evidence>
<proteinExistence type="predicted"/>
<dbReference type="InterPro" id="IPR036388">
    <property type="entry name" value="WH-like_DNA-bd_sf"/>
</dbReference>
<dbReference type="SUPFAM" id="SSF48452">
    <property type="entry name" value="TPR-like"/>
    <property type="match status" value="1"/>
</dbReference>
<dbReference type="Gene3D" id="1.25.40.10">
    <property type="entry name" value="Tetratricopeptide repeat domain"/>
    <property type="match status" value="1"/>
</dbReference>
<evidence type="ECO:0000313" key="4">
    <source>
        <dbReference type="EMBL" id="MFI5673793.1"/>
    </source>
</evidence>
<dbReference type="InterPro" id="IPR000792">
    <property type="entry name" value="Tscrpt_reg_LuxR_C"/>
</dbReference>
<dbReference type="SUPFAM" id="SSF52540">
    <property type="entry name" value="P-loop containing nucleoside triphosphate hydrolases"/>
    <property type="match status" value="1"/>
</dbReference>
<feature type="domain" description="HTH luxR-type" evidence="3">
    <location>
        <begin position="794"/>
        <end position="859"/>
    </location>
</feature>
<accession>A0ABW7XUN2</accession>
<dbReference type="PROSITE" id="PS00622">
    <property type="entry name" value="HTH_LUXR_1"/>
    <property type="match status" value="1"/>
</dbReference>
<keyword evidence="1" id="KW-0547">Nucleotide-binding</keyword>
<evidence type="ECO:0000256" key="2">
    <source>
        <dbReference type="ARBA" id="ARBA00022840"/>
    </source>
</evidence>
<dbReference type="InterPro" id="IPR016032">
    <property type="entry name" value="Sig_transdc_resp-reg_C-effctor"/>
</dbReference>
<organism evidence="4 5">
    <name type="scientific">Streptomyces cellulosae</name>
    <dbReference type="NCBI Taxonomy" id="1968"/>
    <lineage>
        <taxon>Bacteria</taxon>
        <taxon>Bacillati</taxon>
        <taxon>Actinomycetota</taxon>
        <taxon>Actinomycetes</taxon>
        <taxon>Kitasatosporales</taxon>
        <taxon>Streptomycetaceae</taxon>
        <taxon>Streptomyces</taxon>
    </lineage>
</organism>
<name>A0ABW7XUN2_STRCE</name>
<dbReference type="PRINTS" id="PR00038">
    <property type="entry name" value="HTHLUXR"/>
</dbReference>